<dbReference type="CDD" id="cd02735">
    <property type="entry name" value="RNAP_I_Rpa1_C"/>
    <property type="match status" value="1"/>
</dbReference>
<evidence type="ECO:0000256" key="2">
    <source>
        <dbReference type="ARBA" id="ARBA00006460"/>
    </source>
</evidence>
<keyword evidence="16" id="KW-1185">Reference proteome</keyword>
<dbReference type="InterPro" id="IPR045867">
    <property type="entry name" value="DNA-dir_RpoC_beta_prime"/>
</dbReference>
<dbReference type="Gene3D" id="3.30.70.2850">
    <property type="match status" value="1"/>
</dbReference>
<dbReference type="CDD" id="cd01435">
    <property type="entry name" value="RNAP_I_RPA1_N"/>
    <property type="match status" value="1"/>
</dbReference>
<keyword evidence="8" id="KW-0460">Magnesium</keyword>
<dbReference type="Pfam" id="PF04997">
    <property type="entry name" value="RNA_pol_Rpb1_1"/>
    <property type="match status" value="1"/>
</dbReference>
<dbReference type="Gene3D" id="1.10.132.30">
    <property type="match status" value="1"/>
</dbReference>
<feature type="compositionally biased region" description="Acidic residues" evidence="13">
    <location>
        <begin position="1396"/>
        <end position="1412"/>
    </location>
</feature>
<evidence type="ECO:0000256" key="1">
    <source>
        <dbReference type="ARBA" id="ARBA00004123"/>
    </source>
</evidence>
<keyword evidence="5 12" id="KW-0548">Nucleotidyltransferase</keyword>
<dbReference type="Gene3D" id="1.10.150.390">
    <property type="match status" value="1"/>
</dbReference>
<dbReference type="Gene3D" id="4.10.860.120">
    <property type="entry name" value="RNA polymerase II, clamp domain"/>
    <property type="match status" value="1"/>
</dbReference>
<dbReference type="Pfam" id="PF04983">
    <property type="entry name" value="RNA_pol_Rpb1_3"/>
    <property type="match status" value="1"/>
</dbReference>
<evidence type="ECO:0000256" key="10">
    <source>
        <dbReference type="ARBA" id="ARBA00023242"/>
    </source>
</evidence>
<comment type="similarity">
    <text evidence="2 12">Belongs to the RNA polymerase beta' chain family.</text>
</comment>
<evidence type="ECO:0000256" key="8">
    <source>
        <dbReference type="ARBA" id="ARBA00022842"/>
    </source>
</evidence>
<name>A0A292Q168_9PEZI</name>
<sequence length="1710" mass="190297">MNTSNPIASQVTGVNFNFLCKRDITKLSVKQVVNPATFETVIPGKVPVPVIGGLYDPALGASDALRQRCSTCHLDYKYCPGHVGHISLPVPVYHPLFFDQMLKILRSSCLYCFHFRMARAEVHRFECKLKLVQYGLLVESAELDDIHPKARRGEEGEEDEISGSTDMEAFYAKREKFVGKAIRRHLRSGGLDEGKVMSVAEERRKTVKEFLRNIQAPRKCNRCQAISPGFRKDGYSKIFELPLSHKAQNQNVQYGFRRPNAATMQKKPNGVLEAKKHDPSAMELDEEISMAAREEGGEESEEEAAKIQEAQERKGAAGRLLHSMEVLNNLSRLFENEKKILQLLYQPREAISKTPKPLTPDMFFIHAIAVPPTKFRPPQAVGGEISESVTNKQLVKILQGCLAIRDYNDRFNDPETGVEMKTTIISGLMQAFVTLQDDVNSFLDSSKSPLTGTALRTLEDGIKQKLERKEGLFRMNMMGKRVNFAARSVISPDPNIETKEIGVPPVFASKLTYPEPVTEINHQWLMRLVVNGPDKWPGAVAVEMENGSVQRLPGDKVSNARQKRIHLSKTLLTPDALSLSDSKSKKVHRHLLDGDVVLMNRQPTLHKPSIMGHIAKVLPRERTIRMHYANCNTYNADFDGDEMNMHLPQNEVARAEAREIANTDSQYLVPTSGKPLRGLIQDHLVMGVWLTNRDTMFTRDEYQQLLYSCLLPESNTLFRGRSSRITTLPPSIMKPKRLWTGKQVITTVLENIKPKYFHGLTLYSKSKTPGDSWYPGCEEGQVIFHDGYFVSGILDKNQLGPSEFGLIHSVYEIYGSTVAGSMLSILGRLLTKFLHMRAHTCGMDDLLLTPEGEAKRRDVLKGSKRVGKDLSAEYVGLEKGNASSTELAARLEEVLRDENKSRTLDLKANAQTKNFTSQVIGQCLPSGLRKHFPRNNFQAMTVSGAKGSDVNASQISCLLGQQVLEGRRVPVMASGKTLPCFKPFETDVRAGGYVTDRFLTGVRPQEYYFHCMAGREGLIDTAVKTSRSGYLQRCLIKGMEGIQVYYDNTVRDSDGSLVQFLYGEDGLDVSKQKHLKQFKFLAQNINSVVRKLADDLVNEDLGPRIQKLSEQLNLGVGTEHMKKAMKKYKKTGDLGASEVTMSQYSPSRYLGSVSETFALAREEYLTENPDGIIVSSKRSKHLVGSQMSRGLDKSEFRHLMALKYLRSVIDPGEAVGIIAGQSIGEPSTQMTLNTFHLAGHATKNVTLGIPRLREIVMTASATIATPTMTLTLQPEISDRDAEVFAKRCSKLLLSEIIDNISITENLTKTSKEYLVRLQLFPASDYEEEYSITKRHVLNILKQFFIGKLERAINKVLNLKKSKSNERIGKDDAMPSIGESAGTIEEAPRNARTALVDAEDGDANSNDEGDDDATDVRQRSRKAEAISYDNPDDDEEEISRCAQASDSESEDEDQTDEGLGTDTRMQEDRNAVDKPRGGKKATVSHDWISDNIKKFEFDKEGGQWCEVRLQYPVEAPKVLMLPIVERVCRETVIHELGGIGSVARVPAADMTKEEQATGKASYLWISPTVEGVSFSAFWNEQESVDPNTLETNDIAAFLHVYGVEAARATIIKEMNAVFAGHGISVDTRHLNLIADIMTRCGGFTPFNRQGLKTSVSPFLKMSFETTCNFLTEAAGEGDFDCLTSPSSRIVLGKLSGVGSGSFDVLVGGLRG</sequence>
<evidence type="ECO:0000256" key="4">
    <source>
        <dbReference type="ARBA" id="ARBA00022679"/>
    </source>
</evidence>
<keyword evidence="9 12" id="KW-0804">Transcription</keyword>
<evidence type="ECO:0000256" key="13">
    <source>
        <dbReference type="SAM" id="MobiDB-lite"/>
    </source>
</evidence>
<reference evidence="15" key="1">
    <citation type="submission" date="2015-10" db="EMBL/GenBank/DDBJ databases">
        <authorList>
            <person name="Regsiter A."/>
            <person name="william w."/>
        </authorList>
    </citation>
    <scope>NUCLEOTIDE SEQUENCE</scope>
    <source>
        <strain evidence="15">Montdore</strain>
    </source>
</reference>
<keyword evidence="4 12" id="KW-0808">Transferase</keyword>
<dbReference type="InterPro" id="IPR000722">
    <property type="entry name" value="RNA_pol_asu"/>
</dbReference>
<keyword evidence="10" id="KW-0539">Nucleus</keyword>
<dbReference type="InterPro" id="IPR007066">
    <property type="entry name" value="RNA_pol_Rpb1_3"/>
</dbReference>
<comment type="subcellular location">
    <subcellularLocation>
        <location evidence="1">Nucleus</location>
    </subcellularLocation>
</comment>
<feature type="compositionally biased region" description="Acidic residues" evidence="13">
    <location>
        <begin position="1446"/>
        <end position="1455"/>
    </location>
</feature>
<evidence type="ECO:0000313" key="15">
    <source>
        <dbReference type="EMBL" id="CUS13549.1"/>
    </source>
</evidence>
<dbReference type="FunFam" id="2.40.40.20:FF:000019">
    <property type="entry name" value="DNA-directed RNA polymerase II subunit RPB1"/>
    <property type="match status" value="1"/>
</dbReference>
<evidence type="ECO:0000256" key="6">
    <source>
        <dbReference type="ARBA" id="ARBA00022723"/>
    </source>
</evidence>
<keyword evidence="7" id="KW-0862">Zinc</keyword>
<organism evidence="15 16">
    <name type="scientific">Tuber aestivum</name>
    <name type="common">summer truffle</name>
    <dbReference type="NCBI Taxonomy" id="59557"/>
    <lineage>
        <taxon>Eukaryota</taxon>
        <taxon>Fungi</taxon>
        <taxon>Dikarya</taxon>
        <taxon>Ascomycota</taxon>
        <taxon>Pezizomycotina</taxon>
        <taxon>Pezizomycetes</taxon>
        <taxon>Pezizales</taxon>
        <taxon>Tuberaceae</taxon>
        <taxon>Tuber</taxon>
    </lineage>
</organism>
<dbReference type="FunFam" id="1.10.274.100:FF:000006">
    <property type="entry name" value="DNA-directed RNA polymerase subunit"/>
    <property type="match status" value="1"/>
</dbReference>
<evidence type="ECO:0000259" key="14">
    <source>
        <dbReference type="SMART" id="SM00663"/>
    </source>
</evidence>
<feature type="domain" description="RNA polymerase N-terminal" evidence="14">
    <location>
        <begin position="361"/>
        <end position="691"/>
    </location>
</feature>
<dbReference type="Pfam" id="PF04998">
    <property type="entry name" value="RNA_pol_Rpb1_5"/>
    <property type="match status" value="1"/>
</dbReference>
<protein>
    <recommendedName>
        <fullName evidence="12">DNA-directed RNA polymerase subunit</fullName>
        <ecNumber evidence="12">2.7.7.6</ecNumber>
    </recommendedName>
</protein>
<proteinExistence type="inferred from homology"/>
<dbReference type="GO" id="GO:0003899">
    <property type="term" value="F:DNA-directed RNA polymerase activity"/>
    <property type="evidence" value="ECO:0007669"/>
    <property type="project" value="UniProtKB-EC"/>
</dbReference>
<keyword evidence="6" id="KW-0479">Metal-binding</keyword>
<dbReference type="InterPro" id="IPR038120">
    <property type="entry name" value="Rpb1_funnel_sf"/>
</dbReference>
<evidence type="ECO:0000256" key="7">
    <source>
        <dbReference type="ARBA" id="ARBA00022833"/>
    </source>
</evidence>
<dbReference type="Pfam" id="PF00623">
    <property type="entry name" value="RNA_pol_Rpb1_2"/>
    <property type="match status" value="1"/>
</dbReference>
<dbReference type="Proteomes" id="UP001412239">
    <property type="component" value="Unassembled WGS sequence"/>
</dbReference>
<feature type="compositionally biased region" description="Basic and acidic residues" evidence="13">
    <location>
        <begin position="1413"/>
        <end position="1423"/>
    </location>
</feature>
<dbReference type="Gene3D" id="2.40.40.20">
    <property type="match status" value="1"/>
</dbReference>
<dbReference type="EC" id="2.7.7.6" evidence="12"/>
<dbReference type="SMART" id="SM00663">
    <property type="entry name" value="RPOLA_N"/>
    <property type="match status" value="1"/>
</dbReference>
<comment type="catalytic activity">
    <reaction evidence="11 12">
        <text>RNA(n) + a ribonucleoside 5'-triphosphate = RNA(n+1) + diphosphate</text>
        <dbReference type="Rhea" id="RHEA:21248"/>
        <dbReference type="Rhea" id="RHEA-COMP:14527"/>
        <dbReference type="Rhea" id="RHEA-COMP:17342"/>
        <dbReference type="ChEBI" id="CHEBI:33019"/>
        <dbReference type="ChEBI" id="CHEBI:61557"/>
        <dbReference type="ChEBI" id="CHEBI:140395"/>
        <dbReference type="EC" id="2.7.7.6"/>
    </reaction>
</comment>
<dbReference type="Gene3D" id="1.10.357.120">
    <property type="match status" value="1"/>
</dbReference>
<evidence type="ECO:0000256" key="12">
    <source>
        <dbReference type="RuleBase" id="RU004279"/>
    </source>
</evidence>
<dbReference type="InterPro" id="IPR007081">
    <property type="entry name" value="RNA_pol_Rpb1_5"/>
</dbReference>
<dbReference type="InterPro" id="IPR007083">
    <property type="entry name" value="RNA_pol_Rpb1_4"/>
</dbReference>
<dbReference type="InterPro" id="IPR007080">
    <property type="entry name" value="RNA_pol_Rpb1_1"/>
</dbReference>
<dbReference type="PANTHER" id="PTHR19376:SF11">
    <property type="entry name" value="DNA-DIRECTED RNA POLYMERASE I SUBUNIT RPA1"/>
    <property type="match status" value="1"/>
</dbReference>
<dbReference type="GO" id="GO:0046872">
    <property type="term" value="F:metal ion binding"/>
    <property type="evidence" value="ECO:0007669"/>
    <property type="project" value="UniProtKB-KW"/>
</dbReference>
<dbReference type="GO" id="GO:0003677">
    <property type="term" value="F:DNA binding"/>
    <property type="evidence" value="ECO:0007669"/>
    <property type="project" value="InterPro"/>
</dbReference>
<dbReference type="InterPro" id="IPR042102">
    <property type="entry name" value="RNA_pol_Rpb1_3_sf"/>
</dbReference>
<dbReference type="Gene3D" id="1.10.274.100">
    <property type="entry name" value="RNA polymerase Rpb1, domain 3"/>
    <property type="match status" value="1"/>
</dbReference>
<dbReference type="InterPro" id="IPR015699">
    <property type="entry name" value="DNA-dir_RNA_pol1_lsu_N"/>
</dbReference>
<dbReference type="PANTHER" id="PTHR19376">
    <property type="entry name" value="DNA-DIRECTED RNA POLYMERASE"/>
    <property type="match status" value="1"/>
</dbReference>
<dbReference type="InterPro" id="IPR006592">
    <property type="entry name" value="RNA_pol_N"/>
</dbReference>
<dbReference type="EMBL" id="LN890971">
    <property type="protein sequence ID" value="CUS13549.1"/>
    <property type="molecule type" value="Genomic_DNA"/>
</dbReference>
<evidence type="ECO:0000256" key="3">
    <source>
        <dbReference type="ARBA" id="ARBA00022478"/>
    </source>
</evidence>
<accession>A0A292Q168</accession>
<keyword evidence="3 12" id="KW-0240">DNA-directed RNA polymerase</keyword>
<dbReference type="InterPro" id="IPR047107">
    <property type="entry name" value="DNA-dir_RNA_pol1_lsu_C"/>
</dbReference>
<dbReference type="SUPFAM" id="SSF64484">
    <property type="entry name" value="beta and beta-prime subunits of DNA dependent RNA-polymerase"/>
    <property type="match status" value="1"/>
</dbReference>
<gene>
    <name evidence="15" type="ORF">GSTUAT00002339001</name>
</gene>
<dbReference type="InterPro" id="IPR044893">
    <property type="entry name" value="RNA_pol_Rpb1_clamp_domain"/>
</dbReference>
<dbReference type="GO" id="GO:0005736">
    <property type="term" value="C:RNA polymerase I complex"/>
    <property type="evidence" value="ECO:0007669"/>
    <property type="project" value="UniProtKB-ARBA"/>
</dbReference>
<dbReference type="Pfam" id="PF05000">
    <property type="entry name" value="RNA_pol_Rpb1_4"/>
    <property type="match status" value="1"/>
</dbReference>
<dbReference type="GO" id="GO:0006351">
    <property type="term" value="P:DNA-templated transcription"/>
    <property type="evidence" value="ECO:0007669"/>
    <property type="project" value="InterPro"/>
</dbReference>
<evidence type="ECO:0000256" key="5">
    <source>
        <dbReference type="ARBA" id="ARBA00022695"/>
    </source>
</evidence>
<evidence type="ECO:0000313" key="16">
    <source>
        <dbReference type="Proteomes" id="UP001412239"/>
    </source>
</evidence>
<feature type="compositionally biased region" description="Basic and acidic residues" evidence="13">
    <location>
        <begin position="1463"/>
        <end position="1475"/>
    </location>
</feature>
<dbReference type="FunFam" id="4.10.860.120:FF:000006">
    <property type="entry name" value="DNA-directed RNA polymerase subunit"/>
    <property type="match status" value="1"/>
</dbReference>
<dbReference type="Gene3D" id="3.30.1490.180">
    <property type="entry name" value="RNA polymerase ii"/>
    <property type="match status" value="1"/>
</dbReference>
<feature type="region of interest" description="Disordered" evidence="13">
    <location>
        <begin position="1366"/>
        <end position="1482"/>
    </location>
</feature>
<comment type="function">
    <text evidence="12">DNA-dependent RNA polymerase catalyzes the transcription of DNA into RNA using the four ribonucleoside triphosphates as substrates.</text>
</comment>
<evidence type="ECO:0000256" key="9">
    <source>
        <dbReference type="ARBA" id="ARBA00023163"/>
    </source>
</evidence>
<evidence type="ECO:0000256" key="11">
    <source>
        <dbReference type="ARBA" id="ARBA00048552"/>
    </source>
</evidence>